<name>A0ABS1C6G9_9BACT</name>
<proteinExistence type="predicted"/>
<accession>A0ABS1C6G9</accession>
<dbReference type="Proteomes" id="UP000644147">
    <property type="component" value="Unassembled WGS sequence"/>
</dbReference>
<reference evidence="1 2" key="1">
    <citation type="submission" date="2020-12" db="EMBL/GenBank/DDBJ databases">
        <title>Bacterial novel species Adhaeribacter sp. BT258 isolated from soil.</title>
        <authorList>
            <person name="Jung H.-Y."/>
        </authorList>
    </citation>
    <scope>NUCLEOTIDE SEQUENCE [LARGE SCALE GENOMIC DNA]</scope>
    <source>
        <strain evidence="1 2">BT258</strain>
    </source>
</reference>
<evidence type="ECO:0008006" key="3">
    <source>
        <dbReference type="Google" id="ProtNLM"/>
    </source>
</evidence>
<dbReference type="RefSeq" id="WP_200507868.1">
    <property type="nucleotide sequence ID" value="NZ_JAEHFX010000019.1"/>
</dbReference>
<gene>
    <name evidence="1" type="ORF">I5M27_18450</name>
</gene>
<evidence type="ECO:0000313" key="1">
    <source>
        <dbReference type="EMBL" id="MBK0404972.1"/>
    </source>
</evidence>
<dbReference type="EMBL" id="JAEHFX010000019">
    <property type="protein sequence ID" value="MBK0404972.1"/>
    <property type="molecule type" value="Genomic_DNA"/>
</dbReference>
<comment type="caution">
    <text evidence="1">The sequence shown here is derived from an EMBL/GenBank/DDBJ whole genome shotgun (WGS) entry which is preliminary data.</text>
</comment>
<organism evidence="1 2">
    <name type="scientific">Adhaeribacter terrigena</name>
    <dbReference type="NCBI Taxonomy" id="2793070"/>
    <lineage>
        <taxon>Bacteria</taxon>
        <taxon>Pseudomonadati</taxon>
        <taxon>Bacteroidota</taxon>
        <taxon>Cytophagia</taxon>
        <taxon>Cytophagales</taxon>
        <taxon>Hymenobacteraceae</taxon>
        <taxon>Adhaeribacter</taxon>
    </lineage>
</organism>
<keyword evidence="2" id="KW-1185">Reference proteome</keyword>
<sequence>MERYETAIEEYEAEPEGSKEKIIYAYFGLAIYFSQSLEETFSIMLWTDRIFKKKVKTNKEVNDIIDAIENSKRTLGNFINEVKHSYNLPNKLETELTEILEKRNYLVHKYFKLEIQKFFSELGKREMIKYFCDFIDDCQRIDRELKSYYSHYTTKMGLSDERIEQIMNEMKEEELLREKTVTNNS</sequence>
<protein>
    <recommendedName>
        <fullName evidence="3">RiboL-PSP-HEPN domain-containing protein</fullName>
    </recommendedName>
</protein>
<evidence type="ECO:0000313" key="2">
    <source>
        <dbReference type="Proteomes" id="UP000644147"/>
    </source>
</evidence>